<dbReference type="EMBL" id="JBEFKJ010000016">
    <property type="protein sequence ID" value="KAL2041841.1"/>
    <property type="molecule type" value="Genomic_DNA"/>
</dbReference>
<keyword evidence="2" id="KW-1185">Reference proteome</keyword>
<proteinExistence type="predicted"/>
<dbReference type="Proteomes" id="UP001590950">
    <property type="component" value="Unassembled WGS sequence"/>
</dbReference>
<protein>
    <submittedName>
        <fullName evidence="1">Uncharacterized protein</fullName>
    </submittedName>
</protein>
<sequence>MAVAFPQQGAVDWVTLSSNAANLSIQLLQRISTHGVDAYTVLVGQIVCGNLVCGSDGRRRFVDALKVCNGLAGYRNTLWFGFGIKHIASALIATDQGTSCAALCACLTECYSTDFAAEILMEMTRESVPPNEPIPSLLQWVQLIRSCAGLVTKSTFGIHAEQMMRLAGERRIAFEHRRDGPNSYTGDRGVAHKLEIARTLLGLGKLSKGQLCQMTIIGGADGGFIAAVADWLLDIRVEIRGWEDITIQHQETVFRSRNCGPGQEPQLLVIYEKDVSKDSIHCVGQTYRLPDAHQMIRKGETWTQAASLSGRVPWQNAFEYTYGRDFKKLMSLGDAAGSVIGSAARIYQGLFEADDLPQQWLNDCRSYYSDSYGTNYLSFTLTRFPELEPLRDAMYPAARVDTVWEAMSNFDTQMRSLAAECGCCECCSKDVYLFNKGTFCLVYLTHAIIRTSRALSGIITELCPMRAGLEAMFWNIYRHPSIPATAQVNIIEQAEELLWHGGVGPKALLCAADAILCADRIRRINVGRPWTNAIAENGLCYFFDMLVAPSFGAGRAARVHVVPGRIEHMDRAYNWLSDIDDNIPPYAGKLSPEWKPTELDGLTKGHNGKRETLIEERVDGLSIKYGISKDGNICHTFGPARAIDSMCRNEGRVSTWHCRCDSESNPLWDVLKIDLLKSIDSDETFYYLKGDSEEILLVLGDTWTRLGATAYLWDPIIQRGECLFCCIKYGFLAGMKQVSINGEESY</sequence>
<organism evidence="1 2">
    <name type="scientific">Stereocaulon virgatum</name>
    <dbReference type="NCBI Taxonomy" id="373712"/>
    <lineage>
        <taxon>Eukaryota</taxon>
        <taxon>Fungi</taxon>
        <taxon>Dikarya</taxon>
        <taxon>Ascomycota</taxon>
        <taxon>Pezizomycotina</taxon>
        <taxon>Lecanoromycetes</taxon>
        <taxon>OSLEUM clade</taxon>
        <taxon>Lecanoromycetidae</taxon>
        <taxon>Lecanorales</taxon>
        <taxon>Lecanorineae</taxon>
        <taxon>Stereocaulaceae</taxon>
        <taxon>Stereocaulon</taxon>
    </lineage>
</organism>
<name>A0ABR4AAD0_9LECA</name>
<evidence type="ECO:0000313" key="1">
    <source>
        <dbReference type="EMBL" id="KAL2041841.1"/>
    </source>
</evidence>
<accession>A0ABR4AAD0</accession>
<comment type="caution">
    <text evidence="1">The sequence shown here is derived from an EMBL/GenBank/DDBJ whole genome shotgun (WGS) entry which is preliminary data.</text>
</comment>
<reference evidence="1 2" key="1">
    <citation type="submission" date="2024-09" db="EMBL/GenBank/DDBJ databases">
        <title>Rethinking Asexuality: The Enigmatic Case of Functional Sexual Genes in Lepraria (Stereocaulaceae).</title>
        <authorList>
            <person name="Doellman M."/>
            <person name="Sun Y."/>
            <person name="Barcenas-Pena A."/>
            <person name="Lumbsch H.T."/>
            <person name="Grewe F."/>
        </authorList>
    </citation>
    <scope>NUCLEOTIDE SEQUENCE [LARGE SCALE GENOMIC DNA]</scope>
    <source>
        <strain evidence="1 2">Mercado 3170</strain>
    </source>
</reference>
<evidence type="ECO:0000313" key="2">
    <source>
        <dbReference type="Proteomes" id="UP001590950"/>
    </source>
</evidence>
<gene>
    <name evidence="1" type="ORF">N7G274_005625</name>
</gene>